<dbReference type="EMBL" id="JAIWYP010000001">
    <property type="protein sequence ID" value="KAH3880012.1"/>
    <property type="molecule type" value="Genomic_DNA"/>
</dbReference>
<sequence>MDRCCTVGAPSRPMEVVQAQRVVTLIRLAVEVVEAVVGSEHGAGMMPVRFFFTRGMSRVGQGQLAMVELERYGVREEMHAADMVHITSAL</sequence>
<protein>
    <submittedName>
        <fullName evidence="1">Uncharacterized protein</fullName>
    </submittedName>
</protein>
<comment type="caution">
    <text evidence="1">The sequence shown here is derived from an EMBL/GenBank/DDBJ whole genome shotgun (WGS) entry which is preliminary data.</text>
</comment>
<proteinExistence type="predicted"/>
<evidence type="ECO:0000313" key="1">
    <source>
        <dbReference type="EMBL" id="KAH3880012.1"/>
    </source>
</evidence>
<reference evidence="1" key="2">
    <citation type="submission" date="2020-11" db="EMBL/GenBank/DDBJ databases">
        <authorList>
            <person name="McCartney M.A."/>
            <person name="Auch B."/>
            <person name="Kono T."/>
            <person name="Mallez S."/>
            <person name="Becker A."/>
            <person name="Gohl D.M."/>
            <person name="Silverstein K.A.T."/>
            <person name="Koren S."/>
            <person name="Bechman K.B."/>
            <person name="Herman A."/>
            <person name="Abrahante J.E."/>
            <person name="Garbe J."/>
        </authorList>
    </citation>
    <scope>NUCLEOTIDE SEQUENCE</scope>
    <source>
        <strain evidence="1">Duluth1</strain>
        <tissue evidence="1">Whole animal</tissue>
    </source>
</reference>
<gene>
    <name evidence="1" type="ORF">DPMN_003924</name>
</gene>
<organism evidence="1 2">
    <name type="scientific">Dreissena polymorpha</name>
    <name type="common">Zebra mussel</name>
    <name type="synonym">Mytilus polymorpha</name>
    <dbReference type="NCBI Taxonomy" id="45954"/>
    <lineage>
        <taxon>Eukaryota</taxon>
        <taxon>Metazoa</taxon>
        <taxon>Spiralia</taxon>
        <taxon>Lophotrochozoa</taxon>
        <taxon>Mollusca</taxon>
        <taxon>Bivalvia</taxon>
        <taxon>Autobranchia</taxon>
        <taxon>Heteroconchia</taxon>
        <taxon>Euheterodonta</taxon>
        <taxon>Imparidentia</taxon>
        <taxon>Neoheterodontei</taxon>
        <taxon>Myida</taxon>
        <taxon>Dreissenoidea</taxon>
        <taxon>Dreissenidae</taxon>
        <taxon>Dreissena</taxon>
    </lineage>
</organism>
<keyword evidence="2" id="KW-1185">Reference proteome</keyword>
<evidence type="ECO:0000313" key="2">
    <source>
        <dbReference type="Proteomes" id="UP000828390"/>
    </source>
</evidence>
<reference evidence="1" key="1">
    <citation type="journal article" date="2019" name="bioRxiv">
        <title>The Genome of the Zebra Mussel, Dreissena polymorpha: A Resource for Invasive Species Research.</title>
        <authorList>
            <person name="McCartney M.A."/>
            <person name="Auch B."/>
            <person name="Kono T."/>
            <person name="Mallez S."/>
            <person name="Zhang Y."/>
            <person name="Obille A."/>
            <person name="Becker A."/>
            <person name="Abrahante J.E."/>
            <person name="Garbe J."/>
            <person name="Badalamenti J.P."/>
            <person name="Herman A."/>
            <person name="Mangelson H."/>
            <person name="Liachko I."/>
            <person name="Sullivan S."/>
            <person name="Sone E.D."/>
            <person name="Koren S."/>
            <person name="Silverstein K.A.T."/>
            <person name="Beckman K.B."/>
            <person name="Gohl D.M."/>
        </authorList>
    </citation>
    <scope>NUCLEOTIDE SEQUENCE</scope>
    <source>
        <strain evidence="1">Duluth1</strain>
        <tissue evidence="1">Whole animal</tissue>
    </source>
</reference>
<accession>A0A9D4MLV6</accession>
<dbReference type="AlphaFoldDB" id="A0A9D4MLV6"/>
<name>A0A9D4MLV6_DREPO</name>
<dbReference type="Proteomes" id="UP000828390">
    <property type="component" value="Unassembled WGS sequence"/>
</dbReference>